<dbReference type="RefSeq" id="WP_115495594.1">
    <property type="nucleotide sequence ID" value="NZ_QRBE01000005.1"/>
</dbReference>
<feature type="compositionally biased region" description="Polar residues" evidence="1">
    <location>
        <begin position="1"/>
        <end position="14"/>
    </location>
</feature>
<feature type="region of interest" description="Disordered" evidence="1">
    <location>
        <begin position="1"/>
        <end position="20"/>
    </location>
</feature>
<keyword evidence="3" id="KW-1185">Reference proteome</keyword>
<comment type="caution">
    <text evidence="2">The sequence shown here is derived from an EMBL/GenBank/DDBJ whole genome shotgun (WGS) entry which is preliminary data.</text>
</comment>
<evidence type="ECO:0000313" key="3">
    <source>
        <dbReference type="Proteomes" id="UP000254258"/>
    </source>
</evidence>
<dbReference type="AlphaFoldDB" id="A0A370X046"/>
<name>A0A370X046_9GAMM</name>
<dbReference type="Proteomes" id="UP000254258">
    <property type="component" value="Unassembled WGS sequence"/>
</dbReference>
<sequence length="174" mass="19485">MNRTSSLRNASQGQAGFFSDEGQNKGLRRITVNQGALVETLIQLSNFRHYAMAESLLTGCTREQLQALFDVAERAFSRRLIYSLEKQFKKTGDSANKIKGVLLAELMKILNAWCKEGHRSAVRSVLMELHAGEVVALGRMPDLDREVQSMLHEYGLPYAVSPCRADDSFCEELS</sequence>
<protein>
    <submittedName>
        <fullName evidence="2">Uncharacterized protein</fullName>
    </submittedName>
</protein>
<dbReference type="EMBL" id="QRBE01000005">
    <property type="protein sequence ID" value="RDS81726.1"/>
    <property type="molecule type" value="Genomic_DNA"/>
</dbReference>
<reference evidence="2 3" key="1">
    <citation type="submission" date="2018-07" db="EMBL/GenBank/DDBJ databases">
        <title>Dyella monticola sp. nov. and Dyella psychrodurans sp. nov. isolated from monsoon evergreen broad-leaved forest soil of Dinghu Mountain, China.</title>
        <authorList>
            <person name="Gao Z."/>
            <person name="Qiu L."/>
        </authorList>
    </citation>
    <scope>NUCLEOTIDE SEQUENCE [LARGE SCALE GENOMIC DNA]</scope>
    <source>
        <strain evidence="2 3">4G-K06</strain>
    </source>
</reference>
<dbReference type="OrthoDB" id="5953947at2"/>
<evidence type="ECO:0000256" key="1">
    <source>
        <dbReference type="SAM" id="MobiDB-lite"/>
    </source>
</evidence>
<organism evidence="2 3">
    <name type="scientific">Dyella monticola</name>
    <dbReference type="NCBI Taxonomy" id="1927958"/>
    <lineage>
        <taxon>Bacteria</taxon>
        <taxon>Pseudomonadati</taxon>
        <taxon>Pseudomonadota</taxon>
        <taxon>Gammaproteobacteria</taxon>
        <taxon>Lysobacterales</taxon>
        <taxon>Rhodanobacteraceae</taxon>
        <taxon>Dyella</taxon>
    </lineage>
</organism>
<gene>
    <name evidence="2" type="ORF">DWU98_10945</name>
</gene>
<accession>A0A370X046</accession>
<evidence type="ECO:0000313" key="2">
    <source>
        <dbReference type="EMBL" id="RDS81726.1"/>
    </source>
</evidence>
<proteinExistence type="predicted"/>